<dbReference type="EMBL" id="UYWY01023256">
    <property type="protein sequence ID" value="VDM47322.1"/>
    <property type="molecule type" value="Genomic_DNA"/>
</dbReference>
<name>A0A183V5I1_TOXCA</name>
<dbReference type="InterPro" id="IPR020635">
    <property type="entry name" value="Tyr_kinase_cat_dom"/>
</dbReference>
<dbReference type="GO" id="GO:0005524">
    <property type="term" value="F:ATP binding"/>
    <property type="evidence" value="ECO:0007669"/>
    <property type="project" value="InterPro"/>
</dbReference>
<dbReference type="PROSITE" id="PS50011">
    <property type="entry name" value="PROTEIN_KINASE_DOM"/>
    <property type="match status" value="1"/>
</dbReference>
<dbReference type="PANTHER" id="PTHR24416:SF611">
    <property type="entry name" value="TYROSINE-PROTEIN KINASE TRANSMEMBRANE RECEPTOR ROR"/>
    <property type="match status" value="1"/>
</dbReference>
<dbReference type="AlphaFoldDB" id="A0A183V5I1"/>
<dbReference type="GO" id="GO:0043235">
    <property type="term" value="C:receptor complex"/>
    <property type="evidence" value="ECO:0007669"/>
    <property type="project" value="TreeGrafter"/>
</dbReference>
<dbReference type="PANTHER" id="PTHR24416">
    <property type="entry name" value="TYROSINE-PROTEIN KINASE RECEPTOR"/>
    <property type="match status" value="1"/>
</dbReference>
<dbReference type="InterPro" id="IPR050122">
    <property type="entry name" value="RTK"/>
</dbReference>
<dbReference type="InterPro" id="IPR011009">
    <property type="entry name" value="Kinase-like_dom_sf"/>
</dbReference>
<dbReference type="GO" id="GO:0004714">
    <property type="term" value="F:transmembrane receptor protein tyrosine kinase activity"/>
    <property type="evidence" value="ECO:0007669"/>
    <property type="project" value="TreeGrafter"/>
</dbReference>
<dbReference type="GO" id="GO:0007169">
    <property type="term" value="P:cell surface receptor protein tyrosine kinase signaling pathway"/>
    <property type="evidence" value="ECO:0007669"/>
    <property type="project" value="TreeGrafter"/>
</dbReference>
<evidence type="ECO:0000313" key="2">
    <source>
        <dbReference type="EMBL" id="VDM47322.1"/>
    </source>
</evidence>
<dbReference type="Proteomes" id="UP000050794">
    <property type="component" value="Unassembled WGS sequence"/>
</dbReference>
<evidence type="ECO:0000313" key="4">
    <source>
        <dbReference type="WBParaSite" id="TCNE_0001600201-mRNA-1"/>
    </source>
</evidence>
<dbReference type="WBParaSite" id="TCNE_0001600201-mRNA-1">
    <property type="protein sequence ID" value="TCNE_0001600201-mRNA-1"/>
    <property type="gene ID" value="TCNE_0001600201"/>
</dbReference>
<sequence>MHHFTTSIPIRTTHERASVCRWLAPESLGQNIFSSKTDVWSFGVLMNEASFAALISSLALTKAFGGYIFAKIYTNGGTPYSNLSLQEVHTLVTRSGIRLTAPAIMQPGVAALMKKCFEENPNERPTFLELKLKLRKEYGALTKKPGGLASFLKRK</sequence>
<gene>
    <name evidence="2" type="ORF">TCNE_LOCUS16001</name>
</gene>
<dbReference type="GO" id="GO:0005886">
    <property type="term" value="C:plasma membrane"/>
    <property type="evidence" value="ECO:0007669"/>
    <property type="project" value="TreeGrafter"/>
</dbReference>
<accession>A0A183V5I1</accession>
<evidence type="ECO:0000313" key="3">
    <source>
        <dbReference type="Proteomes" id="UP000050794"/>
    </source>
</evidence>
<protein>
    <submittedName>
        <fullName evidence="4">Non-specific protein-tyrosine kinase</fullName>
    </submittedName>
</protein>
<reference evidence="2 3" key="2">
    <citation type="submission" date="2018-11" db="EMBL/GenBank/DDBJ databases">
        <authorList>
            <consortium name="Pathogen Informatics"/>
        </authorList>
    </citation>
    <scope>NUCLEOTIDE SEQUENCE [LARGE SCALE GENOMIC DNA]</scope>
</reference>
<reference evidence="4" key="1">
    <citation type="submission" date="2016-06" db="UniProtKB">
        <authorList>
            <consortium name="WormBaseParasite"/>
        </authorList>
    </citation>
    <scope>IDENTIFICATION</scope>
</reference>
<organism evidence="3 4">
    <name type="scientific">Toxocara canis</name>
    <name type="common">Canine roundworm</name>
    <dbReference type="NCBI Taxonomy" id="6265"/>
    <lineage>
        <taxon>Eukaryota</taxon>
        <taxon>Metazoa</taxon>
        <taxon>Ecdysozoa</taxon>
        <taxon>Nematoda</taxon>
        <taxon>Chromadorea</taxon>
        <taxon>Rhabditida</taxon>
        <taxon>Spirurina</taxon>
        <taxon>Ascaridomorpha</taxon>
        <taxon>Ascaridoidea</taxon>
        <taxon>Toxocaridae</taxon>
        <taxon>Toxocara</taxon>
    </lineage>
</organism>
<dbReference type="InterPro" id="IPR001245">
    <property type="entry name" value="Ser-Thr/Tyr_kinase_cat_dom"/>
</dbReference>
<dbReference type="SUPFAM" id="SSF56112">
    <property type="entry name" value="Protein kinase-like (PK-like)"/>
    <property type="match status" value="1"/>
</dbReference>
<dbReference type="Pfam" id="PF07714">
    <property type="entry name" value="PK_Tyr_Ser-Thr"/>
    <property type="match status" value="2"/>
</dbReference>
<keyword evidence="3" id="KW-1185">Reference proteome</keyword>
<dbReference type="Gene3D" id="1.10.510.10">
    <property type="entry name" value="Transferase(Phosphotransferase) domain 1"/>
    <property type="match status" value="1"/>
</dbReference>
<proteinExistence type="predicted"/>
<dbReference type="SMART" id="SM00219">
    <property type="entry name" value="TyrKc"/>
    <property type="match status" value="1"/>
</dbReference>
<feature type="domain" description="Protein kinase" evidence="1">
    <location>
        <begin position="1"/>
        <end position="141"/>
    </location>
</feature>
<dbReference type="InterPro" id="IPR000719">
    <property type="entry name" value="Prot_kinase_dom"/>
</dbReference>
<evidence type="ECO:0000259" key="1">
    <source>
        <dbReference type="PROSITE" id="PS50011"/>
    </source>
</evidence>